<feature type="compositionally biased region" description="Acidic residues" evidence="10">
    <location>
        <begin position="426"/>
        <end position="448"/>
    </location>
</feature>
<feature type="region of interest" description="Disordered" evidence="10">
    <location>
        <begin position="412"/>
        <end position="452"/>
    </location>
</feature>
<feature type="region of interest" description="Disordered" evidence="10">
    <location>
        <begin position="574"/>
        <end position="596"/>
    </location>
</feature>
<evidence type="ECO:0000256" key="9">
    <source>
        <dbReference type="ARBA" id="ARBA00023242"/>
    </source>
</evidence>
<feature type="compositionally biased region" description="Polar residues" evidence="10">
    <location>
        <begin position="167"/>
        <end position="179"/>
    </location>
</feature>
<evidence type="ECO:0000313" key="13">
    <source>
        <dbReference type="Proteomes" id="UP001164286"/>
    </source>
</evidence>
<keyword evidence="13" id="KW-1185">Reference proteome</keyword>
<dbReference type="RefSeq" id="XP_052945708.1">
    <property type="nucleotide sequence ID" value="XM_053093018.1"/>
</dbReference>
<proteinExistence type="predicted"/>
<evidence type="ECO:0000256" key="5">
    <source>
        <dbReference type="ARBA" id="ARBA00022553"/>
    </source>
</evidence>
<dbReference type="GeneID" id="77732223"/>
<feature type="compositionally biased region" description="Low complexity" evidence="10">
    <location>
        <begin position="1"/>
        <end position="14"/>
    </location>
</feature>
<keyword evidence="6" id="KW-0832">Ubl conjugation</keyword>
<comment type="subcellular location">
    <subcellularLocation>
        <location evidence="2">Cytoplasm</location>
    </subcellularLocation>
    <subcellularLocation>
        <location evidence="1">Nucleus</location>
    </subcellularLocation>
</comment>
<evidence type="ECO:0000256" key="3">
    <source>
        <dbReference type="ARBA" id="ARBA00022490"/>
    </source>
</evidence>
<dbReference type="Proteomes" id="UP001164286">
    <property type="component" value="Unassembled WGS sequence"/>
</dbReference>
<feature type="compositionally biased region" description="Basic and acidic residues" evidence="10">
    <location>
        <begin position="808"/>
        <end position="820"/>
    </location>
</feature>
<feature type="region of interest" description="Disordered" evidence="10">
    <location>
        <begin position="494"/>
        <end position="543"/>
    </location>
</feature>
<keyword evidence="3" id="KW-0963">Cytoplasm</keyword>
<evidence type="ECO:0000256" key="10">
    <source>
        <dbReference type="SAM" id="MobiDB-lite"/>
    </source>
</evidence>
<keyword evidence="8" id="KW-0804">Transcription</keyword>
<feature type="region of interest" description="Disordered" evidence="10">
    <location>
        <begin position="1"/>
        <end position="77"/>
    </location>
</feature>
<evidence type="ECO:0000259" key="11">
    <source>
        <dbReference type="Pfam" id="PF10497"/>
    </source>
</evidence>
<feature type="compositionally biased region" description="Acidic residues" evidence="10">
    <location>
        <begin position="584"/>
        <end position="596"/>
    </location>
</feature>
<protein>
    <recommendedName>
        <fullName evidence="11">Zinc-finger domain-containing protein</fullName>
    </recommendedName>
</protein>
<evidence type="ECO:0000256" key="1">
    <source>
        <dbReference type="ARBA" id="ARBA00004123"/>
    </source>
</evidence>
<evidence type="ECO:0000256" key="4">
    <source>
        <dbReference type="ARBA" id="ARBA00022499"/>
    </source>
</evidence>
<feature type="compositionally biased region" description="Low complexity" evidence="10">
    <location>
        <begin position="24"/>
        <end position="34"/>
    </location>
</feature>
<feature type="compositionally biased region" description="Acidic residues" evidence="10">
    <location>
        <begin position="273"/>
        <end position="295"/>
    </location>
</feature>
<evidence type="ECO:0000256" key="7">
    <source>
        <dbReference type="ARBA" id="ARBA00023015"/>
    </source>
</evidence>
<feature type="compositionally biased region" description="Basic and acidic residues" evidence="10">
    <location>
        <begin position="42"/>
        <end position="52"/>
    </location>
</feature>
<feature type="compositionally biased region" description="Low complexity" evidence="10">
    <location>
        <begin position="875"/>
        <end position="888"/>
    </location>
</feature>
<dbReference type="EMBL" id="JAKWFO010000005">
    <property type="protein sequence ID" value="KAI9635931.1"/>
    <property type="molecule type" value="Genomic_DNA"/>
</dbReference>
<dbReference type="PANTHER" id="PTHR31169:SF8">
    <property type="entry name" value="ZINC-FINGER DOMAIN OF MONOAMINE-OXIDASE A REPRESSOR R1 PROTEIN"/>
    <property type="match status" value="1"/>
</dbReference>
<feature type="region of interest" description="Disordered" evidence="10">
    <location>
        <begin position="724"/>
        <end position="759"/>
    </location>
</feature>
<dbReference type="PANTHER" id="PTHR31169">
    <property type="entry name" value="OS05G0300700 PROTEIN"/>
    <property type="match status" value="1"/>
</dbReference>
<evidence type="ECO:0000256" key="2">
    <source>
        <dbReference type="ARBA" id="ARBA00004496"/>
    </source>
</evidence>
<dbReference type="GO" id="GO:0005634">
    <property type="term" value="C:nucleus"/>
    <property type="evidence" value="ECO:0007669"/>
    <property type="project" value="UniProtKB-SubCell"/>
</dbReference>
<sequence length="1249" mass="133358">MSPLSPAAGSSSSSTAVITPGVDTQTSSSRSTSSARRKGKGKQREESARDAYTDESDGEATVVKRRDSRKKSWQRVKVEEDADCMLSIFFPLRLSPTLGGQGLIRSDQPHHDQQARSKGKKRYRPPSSTRSVSPTPSTSSIFTAHLRQYDLTPAPTPRRRSKRPLLPQSSQISVPSTLHTGDGPVSPRRRGKRRVMECVEIPYNAELKRRIASGAYKDWPEPGPMAINPASSDLSEEEEDRVMERGKSAVYDAQEQDTGPEAEMGSGQKGDLVNDEDVEEGGQETDIAEEEDEVEMVVQVEPSSTPPADELAIRASPGFDDGAEKPTVDACDMDGEDDAGRVPDAESCSDADGRDRREEELPLPPQGAEAAKGGDDEIVDEAGSVCEADGLGATSPDATEADGVIIVVEAVRNNQPGTNGGYGSEADAEGETDTEDVNGQVEADDERDLEVNGELTTVVTEDAQGGLAGAAADRKSVGTGVAPRLETELLPVEQSELEAESETGVVVDPDVDAEEMPRVPPDEADFIPREKSKTESEGENHAPAAQVVETGEAQAVRPDEVDFAIVVEIHDNDQEEQHVLAEPEPADDPDFADENTSEGFRDVLLDTVIAVAWHPEPAVKQEALEQVAQQAVADLGRAVGHDSKPLPSITSSSWCHHCRRKTDDPKMLCNKALRRGKKCLMQYCKSCCKRYDFTFELHSTSFVCPRCTDTCICSKCLKKRGLPPVGAKPKGRGSQASRSRTWASPSPSETQEWEDSGAEEAVSITSSVELASTYGEETIVAERARASGSQAVIGVKGKGRPNGTAAWAKERRASKPEKPTTPHSGAKPKTTIYSPIILRLRMPKHGKQSPPGAKRVKEVDSDGDTVGGYSSAEDAPSAAGSSMSSNRSPFPNSIRPPHDCSPTVMVKKAAPLSTNEYLSTLAGPVDGEGDDRFSSFAFGASSQPDLADDEVDGFVFPLEGEDDHLFPDTPWSTGPSKASSCTIPTLAAESNPLASQARIALSAGYFPAGHRRPSPSEAPSSSPILAVPLLYSNGEPELGSPSYPSSPAESELGDIPSLDACTNNDIPTYSQIKASTYIPHSAPTTVPTISPFRTTSAFAHTFPVPPQPWVPTSAQTNPYIVNPPRTDPVPSPSSARRSGTACASLPQALQGNGLPAMWGWMMDTPLPPSQHEMPVSSRHPLLGDRRAAPLSVSIHPVGTITPAVLSPKRVLAEPTVWVRKGKKVWVGAEVGTDGRVPGRGRASIHTVTP</sequence>
<evidence type="ECO:0000256" key="8">
    <source>
        <dbReference type="ARBA" id="ARBA00023163"/>
    </source>
</evidence>
<feature type="domain" description="Zinc-finger" evidence="11">
    <location>
        <begin position="652"/>
        <end position="727"/>
    </location>
</feature>
<evidence type="ECO:0000256" key="6">
    <source>
        <dbReference type="ARBA" id="ARBA00022843"/>
    </source>
</evidence>
<organism evidence="12 13">
    <name type="scientific">Dioszegia hungarica</name>
    <dbReference type="NCBI Taxonomy" id="4972"/>
    <lineage>
        <taxon>Eukaryota</taxon>
        <taxon>Fungi</taxon>
        <taxon>Dikarya</taxon>
        <taxon>Basidiomycota</taxon>
        <taxon>Agaricomycotina</taxon>
        <taxon>Tremellomycetes</taxon>
        <taxon>Tremellales</taxon>
        <taxon>Bulleribasidiaceae</taxon>
        <taxon>Dioszegia</taxon>
    </lineage>
</organism>
<feature type="region of interest" description="Disordered" evidence="10">
    <location>
        <begin position="216"/>
        <end position="397"/>
    </location>
</feature>
<name>A0AA38H9F7_9TREE</name>
<keyword evidence="7" id="KW-0805">Transcription regulation</keyword>
<comment type="caution">
    <text evidence="12">The sequence shown here is derived from an EMBL/GenBank/DDBJ whole genome shotgun (WGS) entry which is preliminary data.</text>
</comment>
<feature type="compositionally biased region" description="Basic and acidic residues" evidence="10">
    <location>
        <begin position="351"/>
        <end position="360"/>
    </location>
</feature>
<feature type="region of interest" description="Disordered" evidence="10">
    <location>
        <begin position="792"/>
        <end position="903"/>
    </location>
</feature>
<keyword evidence="9" id="KW-0539">Nucleus</keyword>
<gene>
    <name evidence="12" type="ORF">MKK02DRAFT_44630</name>
</gene>
<dbReference type="InterPro" id="IPR018866">
    <property type="entry name" value="Znf-4CXXC_R1"/>
</dbReference>
<dbReference type="GO" id="GO:0006355">
    <property type="term" value="P:regulation of DNA-templated transcription"/>
    <property type="evidence" value="ECO:0007669"/>
    <property type="project" value="InterPro"/>
</dbReference>
<accession>A0AA38H9F7</accession>
<keyword evidence="4" id="KW-1017">Isopeptide bond</keyword>
<evidence type="ECO:0000313" key="12">
    <source>
        <dbReference type="EMBL" id="KAI9635931.1"/>
    </source>
</evidence>
<feature type="region of interest" description="Disordered" evidence="10">
    <location>
        <begin position="97"/>
        <end position="193"/>
    </location>
</feature>
<dbReference type="GO" id="GO:0005737">
    <property type="term" value="C:cytoplasm"/>
    <property type="evidence" value="ECO:0007669"/>
    <property type="project" value="UniProtKB-SubCell"/>
</dbReference>
<dbReference type="InterPro" id="IPR040221">
    <property type="entry name" value="CDCA7/CDA7L"/>
</dbReference>
<feature type="compositionally biased region" description="Basic and acidic residues" evidence="10">
    <location>
        <begin position="515"/>
        <end position="540"/>
    </location>
</feature>
<dbReference type="Pfam" id="PF10497">
    <property type="entry name" value="zf-4CXXC_R1"/>
    <property type="match status" value="1"/>
</dbReference>
<feature type="compositionally biased region" description="Low complexity" evidence="10">
    <location>
        <begin position="125"/>
        <end position="140"/>
    </location>
</feature>
<feature type="compositionally biased region" description="Polar residues" evidence="10">
    <location>
        <begin position="734"/>
        <end position="750"/>
    </location>
</feature>
<keyword evidence="5" id="KW-0597">Phosphoprotein</keyword>
<reference evidence="12" key="1">
    <citation type="journal article" date="2022" name="G3 (Bethesda)">
        <title>High quality genome of the basidiomycete yeast Dioszegia hungarica PDD-24b-2 isolated from cloud water.</title>
        <authorList>
            <person name="Jarrige D."/>
            <person name="Haridas S."/>
            <person name="Bleykasten-Grosshans C."/>
            <person name="Joly M."/>
            <person name="Nadalig T."/>
            <person name="Sancelme M."/>
            <person name="Vuilleumier S."/>
            <person name="Grigoriev I.V."/>
            <person name="Amato P."/>
            <person name="Bringel F."/>
        </authorList>
    </citation>
    <scope>NUCLEOTIDE SEQUENCE</scope>
    <source>
        <strain evidence="12">PDD-24b-2</strain>
    </source>
</reference>
<dbReference type="AlphaFoldDB" id="A0AA38H9F7"/>